<organism evidence="1 2">
    <name type="scientific">Nitrincola tapanii</name>
    <dbReference type="NCBI Taxonomy" id="1708751"/>
    <lineage>
        <taxon>Bacteria</taxon>
        <taxon>Pseudomonadati</taxon>
        <taxon>Pseudomonadota</taxon>
        <taxon>Gammaproteobacteria</taxon>
        <taxon>Oceanospirillales</taxon>
        <taxon>Oceanospirillaceae</taxon>
        <taxon>Nitrincola</taxon>
    </lineage>
</organism>
<evidence type="ECO:0008006" key="3">
    <source>
        <dbReference type="Google" id="ProtNLM"/>
    </source>
</evidence>
<dbReference type="OrthoDB" id="7057139at2"/>
<comment type="caution">
    <text evidence="1">The sequence shown here is derived from an EMBL/GenBank/DDBJ whole genome shotgun (WGS) entry which is preliminary data.</text>
</comment>
<dbReference type="Pfam" id="PF06776">
    <property type="entry name" value="IalB"/>
    <property type="match status" value="1"/>
</dbReference>
<dbReference type="Proteomes" id="UP000325302">
    <property type="component" value="Unassembled WGS sequence"/>
</dbReference>
<protein>
    <recommendedName>
        <fullName evidence="3">Invasion associated locus B family protein</fullName>
    </recommendedName>
</protein>
<name>A0A5A9W184_9GAMM</name>
<accession>A0A5A9W184</accession>
<dbReference type="RefSeq" id="WP_149391631.1">
    <property type="nucleotide sequence ID" value="NZ_SMRS01000008.1"/>
</dbReference>
<sequence>MKSSMRWKSWVLVCLVSVWVGGVQANSIKTTQYEDWASVCDTSIRPERCEIRQVLRENAQTGGAQLLKASLSKVDDQFLLQLLFPMGIDLRPGIALQIDQQQEQRFQFLTCTQAGCLVAIPVDQAMMINLRAGQVVKLGLKPLNAQRPVVMQMSLRGFNNASQQVK</sequence>
<dbReference type="AlphaFoldDB" id="A0A5A9W184"/>
<dbReference type="InterPro" id="IPR010642">
    <property type="entry name" value="Invasion_prot_B"/>
</dbReference>
<keyword evidence="2" id="KW-1185">Reference proteome</keyword>
<proteinExistence type="predicted"/>
<dbReference type="InterPro" id="IPR038696">
    <property type="entry name" value="IalB_sf"/>
</dbReference>
<evidence type="ECO:0000313" key="2">
    <source>
        <dbReference type="Proteomes" id="UP000325302"/>
    </source>
</evidence>
<gene>
    <name evidence="1" type="ORF">E1H14_11560</name>
</gene>
<dbReference type="Gene3D" id="2.60.40.1880">
    <property type="entry name" value="Invasion associated locus B (IalB) protein"/>
    <property type="match status" value="1"/>
</dbReference>
<reference evidence="1 2" key="1">
    <citation type="submission" date="2019-03" db="EMBL/GenBank/DDBJ databases">
        <title>Nitrincola sp. nov. isolated from an Indian soda lake.</title>
        <authorList>
            <person name="Joshi A."/>
            <person name="Thite S.V."/>
            <person name="Joseph N."/>
            <person name="Dhotre D."/>
            <person name="Moorthy M."/>
            <person name="Shouche Y.S."/>
        </authorList>
    </citation>
    <scope>NUCLEOTIDE SEQUENCE [LARGE SCALE GENOMIC DNA]</scope>
    <source>
        <strain evidence="1 2">MEB193</strain>
    </source>
</reference>
<evidence type="ECO:0000313" key="1">
    <source>
        <dbReference type="EMBL" id="KAA0873979.1"/>
    </source>
</evidence>
<dbReference type="EMBL" id="SMRS01000008">
    <property type="protein sequence ID" value="KAA0873979.1"/>
    <property type="molecule type" value="Genomic_DNA"/>
</dbReference>